<dbReference type="RefSeq" id="WP_161699350.1">
    <property type="nucleotide sequence ID" value="NZ_JAAAMU010000007.1"/>
</dbReference>
<dbReference type="SMART" id="SM00387">
    <property type="entry name" value="HATPase_c"/>
    <property type="match status" value="1"/>
</dbReference>
<dbReference type="InterPro" id="IPR003594">
    <property type="entry name" value="HATPase_dom"/>
</dbReference>
<feature type="transmembrane region" description="Helical" evidence="1">
    <location>
        <begin position="12"/>
        <end position="32"/>
    </location>
</feature>
<keyword evidence="1" id="KW-0812">Transmembrane</keyword>
<dbReference type="InterPro" id="IPR050640">
    <property type="entry name" value="Bact_2-comp_sensor_kinase"/>
</dbReference>
<organism evidence="3 4">
    <name type="scientific">Paenibacillus sacheonensis</name>
    <dbReference type="NCBI Taxonomy" id="742054"/>
    <lineage>
        <taxon>Bacteria</taxon>
        <taxon>Bacillati</taxon>
        <taxon>Bacillota</taxon>
        <taxon>Bacilli</taxon>
        <taxon>Bacillales</taxon>
        <taxon>Paenibacillaceae</taxon>
        <taxon>Paenibacillus</taxon>
    </lineage>
</organism>
<evidence type="ECO:0000256" key="1">
    <source>
        <dbReference type="SAM" id="Phobius"/>
    </source>
</evidence>
<keyword evidence="4" id="KW-1185">Reference proteome</keyword>
<dbReference type="InterPro" id="IPR010559">
    <property type="entry name" value="Sig_transdc_His_kin_internal"/>
</dbReference>
<dbReference type="PANTHER" id="PTHR34220">
    <property type="entry name" value="SENSOR HISTIDINE KINASE YPDA"/>
    <property type="match status" value="1"/>
</dbReference>
<proteinExistence type="predicted"/>
<reference evidence="3 4" key="1">
    <citation type="submission" date="2020-01" db="EMBL/GenBank/DDBJ databases">
        <title>Paenibacillus soybeanensis sp. nov. isolated from the nodules of soybean (Glycine max(L.) Merr).</title>
        <authorList>
            <person name="Wang H."/>
        </authorList>
    </citation>
    <scope>NUCLEOTIDE SEQUENCE [LARGE SCALE GENOMIC DNA]</scope>
    <source>
        <strain evidence="3 4">DSM 23054</strain>
    </source>
</reference>
<dbReference type="Pfam" id="PF06580">
    <property type="entry name" value="His_kinase"/>
    <property type="match status" value="1"/>
</dbReference>
<dbReference type="InterPro" id="IPR036890">
    <property type="entry name" value="HATPase_C_sf"/>
</dbReference>
<name>A0A7X4YQ01_9BACL</name>
<sequence>MAFLRKLSIRSQLLILAACTIVVILVVILHTYSMMSGMITRSHEEYVKQTVSEIKKNVASNHDVIYRIMQDISYNQDVQDYLVETDKLVRYDKFTKLNKYLNGQKDLKEGIEDIIISGNNGTWIDLYGGNRYVVPLRKQLANSKVNGYYAGMQQFDALYGPDKKLIFATSITYSQQGALFNRNVGTAFFIVDAAALVSEQDYSSKETGTQLYLLDRSHQVIASTSSMTTGSDFKGFDFGAANVSNRVIHWKNRSYVVETEPLPDIDGTILSMVPENELFRELLDIRRQELIILGIALLVLAIPFMFIINNILRPLKRLIFFITSIRRGDPLKFKKRIALHGYMEISIVATELNSMLDEIDRLTLSLLDTNTRLYGIELEKKKSELAFLRSQINPHFLYNTLEAITGIAVVEGQDRIKSMTRALSSIFRYSVKGASEVPLSEEIRMIESFIRIQQIRFADRFSVRYELTEQALAYRVPKMILQPLVENAIYHGFEPTLRQGELWIRGFVDADGSLVVRIEDNGTGIQPNVLEELKGMLAAAPSGMHVPAEQRSIGLVNVHNRLRLMFGAESGLRIESTADEGTTIEMTVHERSGPDA</sequence>
<dbReference type="OrthoDB" id="9809348at2"/>
<keyword evidence="1" id="KW-0472">Membrane</keyword>
<feature type="transmembrane region" description="Helical" evidence="1">
    <location>
        <begin position="290"/>
        <end position="312"/>
    </location>
</feature>
<dbReference type="AlphaFoldDB" id="A0A7X4YQ01"/>
<dbReference type="GO" id="GO:0000155">
    <property type="term" value="F:phosphorelay sensor kinase activity"/>
    <property type="evidence" value="ECO:0007669"/>
    <property type="project" value="InterPro"/>
</dbReference>
<comment type="caution">
    <text evidence="3">The sequence shown here is derived from an EMBL/GenBank/DDBJ whole genome shotgun (WGS) entry which is preliminary data.</text>
</comment>
<evidence type="ECO:0000313" key="4">
    <source>
        <dbReference type="Proteomes" id="UP000558113"/>
    </source>
</evidence>
<dbReference type="Gene3D" id="6.10.340.10">
    <property type="match status" value="1"/>
</dbReference>
<evidence type="ECO:0000259" key="2">
    <source>
        <dbReference type="SMART" id="SM00387"/>
    </source>
</evidence>
<accession>A0A7X4YQ01</accession>
<evidence type="ECO:0000313" key="3">
    <source>
        <dbReference type="EMBL" id="NBC70421.1"/>
    </source>
</evidence>
<dbReference type="EMBL" id="JAAAMU010000007">
    <property type="protein sequence ID" value="NBC70421.1"/>
    <property type="molecule type" value="Genomic_DNA"/>
</dbReference>
<dbReference type="PANTHER" id="PTHR34220:SF7">
    <property type="entry name" value="SENSOR HISTIDINE KINASE YPDA"/>
    <property type="match status" value="1"/>
</dbReference>
<feature type="domain" description="Histidine kinase/HSP90-like ATPase" evidence="2">
    <location>
        <begin position="476"/>
        <end position="592"/>
    </location>
</feature>
<keyword evidence="1" id="KW-1133">Transmembrane helix</keyword>
<gene>
    <name evidence="3" type="ORF">GT003_15580</name>
</gene>
<dbReference type="GO" id="GO:0016020">
    <property type="term" value="C:membrane"/>
    <property type="evidence" value="ECO:0007669"/>
    <property type="project" value="InterPro"/>
</dbReference>
<dbReference type="Pfam" id="PF02518">
    <property type="entry name" value="HATPase_c"/>
    <property type="match status" value="1"/>
</dbReference>
<protein>
    <recommendedName>
        <fullName evidence="2">Histidine kinase/HSP90-like ATPase domain-containing protein</fullName>
    </recommendedName>
</protein>
<dbReference type="Gene3D" id="3.30.565.10">
    <property type="entry name" value="Histidine kinase-like ATPase, C-terminal domain"/>
    <property type="match status" value="1"/>
</dbReference>
<dbReference type="SUPFAM" id="SSF55874">
    <property type="entry name" value="ATPase domain of HSP90 chaperone/DNA topoisomerase II/histidine kinase"/>
    <property type="match status" value="1"/>
</dbReference>
<dbReference type="Proteomes" id="UP000558113">
    <property type="component" value="Unassembled WGS sequence"/>
</dbReference>